<evidence type="ECO:0000313" key="1">
    <source>
        <dbReference type="Proteomes" id="UP000000437"/>
    </source>
</evidence>
<gene>
    <name evidence="2" type="primary">ndufb5</name>
    <name evidence="2" type="synonym">hm:zeh0024</name>
    <name evidence="2" type="synonym">zgc:123331</name>
</gene>
<proteinExistence type="predicted"/>
<protein>
    <submittedName>
        <fullName evidence="2">NADH dehydrogenase [ubiquinone] 1 beta subcomplex subunit 5, mitochondrial isoform X1</fullName>
    </submittedName>
</protein>
<dbReference type="Proteomes" id="UP000000437">
    <property type="component" value="Chromosome 6"/>
</dbReference>
<name>A0AC58JSR1_DANRE</name>
<keyword evidence="1" id="KW-1185">Reference proteome</keyword>
<reference evidence="2" key="1">
    <citation type="submission" date="2025-08" db="UniProtKB">
        <authorList>
            <consortium name="RefSeq"/>
        </authorList>
    </citation>
    <scope>IDENTIFICATION</scope>
    <source>
        <strain evidence="2">Tuebingen</strain>
        <tissue evidence="2">Fibroblasts and whole tissue</tissue>
    </source>
</reference>
<sequence length="239" mass="27383">MTTLLPQSSDDGRLLLLTSLYVSQVQVSMANMTSLCGQSANQRSRCSRTPSTVMVGMSIFRSAAAFTARLNPLKRTSQSSNLLSRAVARSEQVVVRHGSHGKRMFMIQPSSFYDKRFLKLLKFYVLLTGIPMAVFVTSVNVFIGDCELAETPEGYEPEHWEYYKHPITRWIARYVYDSPVKDYEKMLALIQMETEKAEMRKMHNEVRQHMREKGDGPWFQIPTIDKELIDNSIKSTPDN</sequence>
<dbReference type="RefSeq" id="XP_073809521.1">
    <property type="nucleotide sequence ID" value="XM_073953420.1"/>
</dbReference>
<evidence type="ECO:0000313" key="2">
    <source>
        <dbReference type="RefSeq" id="XP_073809521.1"/>
    </source>
</evidence>
<accession>A0AC58JSR1</accession>
<organism evidence="1 2">
    <name type="scientific">Danio rerio</name>
    <name type="common">Zebrafish</name>
    <name type="synonym">Brachydanio rerio</name>
    <dbReference type="NCBI Taxonomy" id="7955"/>
    <lineage>
        <taxon>Eukaryota</taxon>
        <taxon>Metazoa</taxon>
        <taxon>Chordata</taxon>
        <taxon>Craniata</taxon>
        <taxon>Vertebrata</taxon>
        <taxon>Euteleostomi</taxon>
        <taxon>Actinopterygii</taxon>
        <taxon>Neopterygii</taxon>
        <taxon>Teleostei</taxon>
        <taxon>Ostariophysi</taxon>
        <taxon>Cypriniformes</taxon>
        <taxon>Danionidae</taxon>
        <taxon>Danioninae</taxon>
        <taxon>Danio</taxon>
    </lineage>
</organism>